<dbReference type="Pfam" id="PF08534">
    <property type="entry name" value="Redoxin"/>
    <property type="match status" value="1"/>
</dbReference>
<dbReference type="Proteomes" id="UP000036890">
    <property type="component" value="Unassembled WGS sequence"/>
</dbReference>
<feature type="transmembrane region" description="Helical" evidence="4">
    <location>
        <begin position="109"/>
        <end position="130"/>
    </location>
</feature>
<keyword evidence="4" id="KW-0812">Transmembrane</keyword>
<keyword evidence="2" id="KW-0201">Cytochrome c-type biogenesis</keyword>
<keyword evidence="4" id="KW-1133">Transmembrane helix</keyword>
<evidence type="ECO:0000259" key="5">
    <source>
        <dbReference type="PROSITE" id="PS51352"/>
    </source>
</evidence>
<dbReference type="GO" id="GO:0015036">
    <property type="term" value="F:disulfide oxidoreductase activity"/>
    <property type="evidence" value="ECO:0007669"/>
    <property type="project" value="UniProtKB-ARBA"/>
</dbReference>
<dbReference type="InterPro" id="IPR036249">
    <property type="entry name" value="Thioredoxin-like_sf"/>
</dbReference>
<dbReference type="EMBL" id="AJLO02000015">
    <property type="protein sequence ID" value="KOE99874.1"/>
    <property type="molecule type" value="Genomic_DNA"/>
</dbReference>
<dbReference type="PROSITE" id="PS00194">
    <property type="entry name" value="THIOREDOXIN_1"/>
    <property type="match status" value="1"/>
</dbReference>
<dbReference type="RefSeq" id="WP_010484981.1">
    <property type="nucleotide sequence ID" value="NZ_AJLO02000015.1"/>
</dbReference>
<name>A0A0L8ACK3_9GAMM</name>
<comment type="caution">
    <text evidence="6">The sequence shown here is derived from an EMBL/GenBank/DDBJ whole genome shotgun (WGS) entry which is preliminary data.</text>
</comment>
<dbReference type="CDD" id="cd02966">
    <property type="entry name" value="TlpA_like_family"/>
    <property type="match status" value="1"/>
</dbReference>
<gene>
    <name evidence="6" type="ORF">W7K_05910</name>
</gene>
<dbReference type="GO" id="GO:0030313">
    <property type="term" value="C:cell envelope"/>
    <property type="evidence" value="ECO:0007669"/>
    <property type="project" value="UniProtKB-SubCell"/>
</dbReference>
<feature type="transmembrane region" description="Helical" evidence="4">
    <location>
        <begin position="6"/>
        <end position="28"/>
    </location>
</feature>
<dbReference type="PANTHER" id="PTHR42852">
    <property type="entry name" value="THIOL:DISULFIDE INTERCHANGE PROTEIN DSBE"/>
    <property type="match status" value="1"/>
</dbReference>
<dbReference type="SUPFAM" id="SSF52833">
    <property type="entry name" value="Thioredoxin-like"/>
    <property type="match status" value="1"/>
</dbReference>
<accession>A0A0L8ACK3</accession>
<evidence type="ECO:0000256" key="4">
    <source>
        <dbReference type="SAM" id="Phobius"/>
    </source>
</evidence>
<protein>
    <submittedName>
        <fullName evidence="6">Thiol:disulfide interchange protein</fullName>
    </submittedName>
</protein>
<dbReference type="Gene3D" id="3.40.30.10">
    <property type="entry name" value="Glutaredoxin"/>
    <property type="match status" value="1"/>
</dbReference>
<dbReference type="AlphaFoldDB" id="A0A0L8ACK3"/>
<dbReference type="InterPro" id="IPR050553">
    <property type="entry name" value="Thioredoxin_ResA/DsbE_sf"/>
</dbReference>
<dbReference type="PANTHER" id="PTHR42852:SF13">
    <property type="entry name" value="PROTEIN DIPZ"/>
    <property type="match status" value="1"/>
</dbReference>
<dbReference type="InterPro" id="IPR013740">
    <property type="entry name" value="Redoxin"/>
</dbReference>
<proteinExistence type="predicted"/>
<dbReference type="GO" id="GO:0017004">
    <property type="term" value="P:cytochrome complex assembly"/>
    <property type="evidence" value="ECO:0007669"/>
    <property type="project" value="UniProtKB-KW"/>
</dbReference>
<comment type="subcellular location">
    <subcellularLocation>
        <location evidence="1">Cell envelope</location>
    </subcellularLocation>
</comment>
<keyword evidence="4" id="KW-0472">Membrane</keyword>
<evidence type="ECO:0000256" key="1">
    <source>
        <dbReference type="ARBA" id="ARBA00004196"/>
    </source>
</evidence>
<feature type="transmembrane region" description="Helical" evidence="4">
    <location>
        <begin position="48"/>
        <end position="68"/>
    </location>
</feature>
<dbReference type="InterPro" id="IPR013766">
    <property type="entry name" value="Thioredoxin_domain"/>
</dbReference>
<feature type="domain" description="Thioredoxin" evidence="5">
    <location>
        <begin position="131"/>
        <end position="267"/>
    </location>
</feature>
<reference evidence="6 7" key="1">
    <citation type="journal article" date="2012" name="J. Bacteriol.">
        <title>Genome sequence of a novel nicotine-degrading strain, Pseudomonas geniculata N1.</title>
        <authorList>
            <person name="Tang H."/>
            <person name="Yu H."/>
            <person name="Tai C."/>
            <person name="Huang K."/>
            <person name="Liu Y."/>
            <person name="Wang L."/>
            <person name="Yao Y."/>
            <person name="Wu G."/>
            <person name="Xu P."/>
        </authorList>
    </citation>
    <scope>NUCLEOTIDE SEQUENCE [LARGE SCALE GENOMIC DNA]</scope>
    <source>
        <strain evidence="6 7">N1</strain>
    </source>
</reference>
<keyword evidence="3" id="KW-0676">Redox-active center</keyword>
<sequence>MSSVGPVPMPVVLILVCVLLAMAVARLWPRRKDGMPLPSAPSMVLDMLLVGLLCGRISFVALNFALYREAPWSILQIADGGYHLAVVLVAGLAWGLWRLRPWRALRAPVLGAALAGVLLWAGGSQLLSAWQERRMPLPVLQVADLQGGRVDLQQFRGKPLVLNLWASWCGPCRREMPVLAAAQQAHADVQFVFLNQGETLEEVQGFVARERLLLGNVLLDDDAAASTVLGVQAYPSTLFFDAEGRLRELHLGELTAAGLEHKLRRLR</sequence>
<dbReference type="PROSITE" id="PS51352">
    <property type="entry name" value="THIOREDOXIN_2"/>
    <property type="match status" value="1"/>
</dbReference>
<evidence type="ECO:0000256" key="3">
    <source>
        <dbReference type="ARBA" id="ARBA00023284"/>
    </source>
</evidence>
<feature type="transmembrane region" description="Helical" evidence="4">
    <location>
        <begin position="80"/>
        <end position="97"/>
    </location>
</feature>
<organism evidence="6 7">
    <name type="scientific">Stenotrophomonas geniculata N1</name>
    <dbReference type="NCBI Taxonomy" id="1167641"/>
    <lineage>
        <taxon>Bacteria</taxon>
        <taxon>Pseudomonadati</taxon>
        <taxon>Pseudomonadota</taxon>
        <taxon>Gammaproteobacteria</taxon>
        <taxon>Lysobacterales</taxon>
        <taxon>Lysobacteraceae</taxon>
        <taxon>Stenotrophomonas</taxon>
    </lineage>
</organism>
<evidence type="ECO:0000256" key="2">
    <source>
        <dbReference type="ARBA" id="ARBA00022748"/>
    </source>
</evidence>
<dbReference type="InterPro" id="IPR017937">
    <property type="entry name" value="Thioredoxin_CS"/>
</dbReference>
<evidence type="ECO:0000313" key="7">
    <source>
        <dbReference type="Proteomes" id="UP000036890"/>
    </source>
</evidence>
<dbReference type="OrthoDB" id="9796554at2"/>
<evidence type="ECO:0000313" key="6">
    <source>
        <dbReference type="EMBL" id="KOE99874.1"/>
    </source>
</evidence>